<feature type="domain" description="Dynein heavy chain AAA 5 extension" evidence="2">
    <location>
        <begin position="206"/>
        <end position="271"/>
    </location>
</feature>
<dbReference type="InterPro" id="IPR041466">
    <property type="entry name" value="Dynein_AAA5_ext"/>
</dbReference>
<protein>
    <recommendedName>
        <fullName evidence="5">Dynein heavy chain hydrolytic ATP-binding dynein motor region domain-containing protein</fullName>
    </recommendedName>
</protein>
<organism evidence="3 4">
    <name type="scientific">Tachysurus vachellii</name>
    <name type="common">Darkbarbel catfish</name>
    <name type="synonym">Pelteobagrus vachellii</name>
    <dbReference type="NCBI Taxonomy" id="175792"/>
    <lineage>
        <taxon>Eukaryota</taxon>
        <taxon>Metazoa</taxon>
        <taxon>Chordata</taxon>
        <taxon>Craniata</taxon>
        <taxon>Vertebrata</taxon>
        <taxon>Euteleostomi</taxon>
        <taxon>Actinopterygii</taxon>
        <taxon>Neopterygii</taxon>
        <taxon>Teleostei</taxon>
        <taxon>Ostariophysi</taxon>
        <taxon>Siluriformes</taxon>
        <taxon>Bagridae</taxon>
        <taxon>Tachysurus</taxon>
    </lineage>
</organism>
<dbReference type="Pfam" id="PF17852">
    <property type="entry name" value="Dynein_AAA_lid"/>
    <property type="match status" value="1"/>
</dbReference>
<dbReference type="Proteomes" id="UP001187315">
    <property type="component" value="Unassembled WGS sequence"/>
</dbReference>
<name>A0AA88NA31_TACVA</name>
<evidence type="ECO:0008006" key="5">
    <source>
        <dbReference type="Google" id="ProtNLM"/>
    </source>
</evidence>
<keyword evidence="4" id="KW-1185">Reference proteome</keyword>
<evidence type="ECO:0000313" key="3">
    <source>
        <dbReference type="EMBL" id="KAK2854428.1"/>
    </source>
</evidence>
<comment type="caution">
    <text evidence="3">The sequence shown here is derived from an EMBL/GenBank/DDBJ whole genome shotgun (WGS) entry which is preliminary data.</text>
</comment>
<evidence type="ECO:0000259" key="1">
    <source>
        <dbReference type="Pfam" id="PF12774"/>
    </source>
</evidence>
<accession>A0AA88NA31</accession>
<dbReference type="GO" id="GO:0007018">
    <property type="term" value="P:microtubule-based movement"/>
    <property type="evidence" value="ECO:0007669"/>
    <property type="project" value="InterPro"/>
</dbReference>
<dbReference type="InterPro" id="IPR035699">
    <property type="entry name" value="AAA_6"/>
</dbReference>
<dbReference type="GO" id="GO:0045505">
    <property type="term" value="F:dynein intermediate chain binding"/>
    <property type="evidence" value="ECO:0007669"/>
    <property type="project" value="InterPro"/>
</dbReference>
<dbReference type="EMBL" id="JAVHJS010000006">
    <property type="protein sequence ID" value="KAK2854428.1"/>
    <property type="molecule type" value="Genomic_DNA"/>
</dbReference>
<dbReference type="PANTHER" id="PTHR22878:SF71">
    <property type="entry name" value="DYNEIN, AXONEMAL, HEAVY CHAIN 3"/>
    <property type="match status" value="1"/>
</dbReference>
<dbReference type="SUPFAM" id="SSF52540">
    <property type="entry name" value="P-loop containing nucleoside triphosphate hydrolases"/>
    <property type="match status" value="1"/>
</dbReference>
<dbReference type="GO" id="GO:0051959">
    <property type="term" value="F:dynein light intermediate chain binding"/>
    <property type="evidence" value="ECO:0007669"/>
    <property type="project" value="InterPro"/>
</dbReference>
<evidence type="ECO:0000313" key="4">
    <source>
        <dbReference type="Proteomes" id="UP001187315"/>
    </source>
</evidence>
<sequence>MAKFLAQDVPLFQGIISDLFPSVVLPKPDYGLLLKALDENIRKLKLQPVPWFIGKIIQVYEMMLVRHGFMVVGEECAVDFRIINPKSITMGQLYGCFDPVSHEWTDGVLATTFREQAQSTSESRHWIVFDGPVDAVWIENMNTVLDDNKKLCLMSADLEQASPATVSRCGMIYMEPHQLGWTPLRDSYMDTLPESLSPEHTELIVALFDWLVQPCLDFIYHNCRFLVQTSPIHLAYSLMRLYSCLLDEIAATQEAAEPMSSQQITMWLQACSYSLWFGQWVGQ</sequence>
<dbReference type="PANTHER" id="PTHR22878">
    <property type="entry name" value="DYNEIN HEAVY CHAIN 6, AXONEMAL-LIKE-RELATED"/>
    <property type="match status" value="1"/>
</dbReference>
<dbReference type="GO" id="GO:0030286">
    <property type="term" value="C:dynein complex"/>
    <property type="evidence" value="ECO:0007669"/>
    <property type="project" value="InterPro"/>
</dbReference>
<dbReference type="InterPro" id="IPR026983">
    <property type="entry name" value="DHC"/>
</dbReference>
<feature type="domain" description="Dynein heavy chain hydrolytic ATP-binding dynein motor region" evidence="1">
    <location>
        <begin position="1"/>
        <end position="76"/>
    </location>
</feature>
<dbReference type="InterPro" id="IPR027417">
    <property type="entry name" value="P-loop_NTPase"/>
</dbReference>
<dbReference type="Gene3D" id="3.40.50.300">
    <property type="entry name" value="P-loop containing nucleotide triphosphate hydrolases"/>
    <property type="match status" value="3"/>
</dbReference>
<gene>
    <name evidence="3" type="ORF">Q7C36_006297</name>
</gene>
<dbReference type="AlphaFoldDB" id="A0AA88NA31"/>
<reference evidence="3" key="1">
    <citation type="submission" date="2023-08" db="EMBL/GenBank/DDBJ databases">
        <title>Pelteobagrus vachellii genome.</title>
        <authorList>
            <person name="Liu H."/>
        </authorList>
    </citation>
    <scope>NUCLEOTIDE SEQUENCE</scope>
    <source>
        <strain evidence="3">PRFRI_2022a</strain>
        <tissue evidence="3">Muscle</tissue>
    </source>
</reference>
<dbReference type="GO" id="GO:0005524">
    <property type="term" value="F:ATP binding"/>
    <property type="evidence" value="ECO:0007669"/>
    <property type="project" value="InterPro"/>
</dbReference>
<evidence type="ECO:0000259" key="2">
    <source>
        <dbReference type="Pfam" id="PF17852"/>
    </source>
</evidence>
<proteinExistence type="predicted"/>
<dbReference type="Pfam" id="PF12774">
    <property type="entry name" value="AAA_6"/>
    <property type="match status" value="1"/>
</dbReference>